<proteinExistence type="predicted"/>
<reference evidence="1 2" key="1">
    <citation type="submission" date="2019-04" db="EMBL/GenBank/DDBJ databases">
        <title>Complete genome sequencing of Piscirickettsia salmonis strain Psal-009.</title>
        <authorList>
            <person name="Schober I."/>
            <person name="Bunk B."/>
            <person name="Sproer C."/>
            <person name="Carril G.P."/>
            <person name="Riedel T."/>
            <person name="Flores-Herrera P.A."/>
            <person name="Nourdin-Galindo G."/>
            <person name="Marshall S.H."/>
            <person name="Overmann J."/>
        </authorList>
    </citation>
    <scope>NUCLEOTIDE SEQUENCE [LARGE SCALE GENOMIC DNA]</scope>
    <source>
        <strain evidence="1 2">Psal-009</strain>
    </source>
</reference>
<organism evidence="1 2">
    <name type="scientific">Piscirickettsia salmonis</name>
    <dbReference type="NCBI Taxonomy" id="1238"/>
    <lineage>
        <taxon>Bacteria</taxon>
        <taxon>Pseudomonadati</taxon>
        <taxon>Pseudomonadota</taxon>
        <taxon>Gammaproteobacteria</taxon>
        <taxon>Thiotrichales</taxon>
        <taxon>Piscirickettsiaceae</taxon>
        <taxon>Piscirickettsia</taxon>
    </lineage>
</organism>
<gene>
    <name evidence="1" type="ORF">Psal009_00388</name>
</gene>
<accession>A0A9Q6LIQ5</accession>
<evidence type="ECO:0000313" key="1">
    <source>
        <dbReference type="EMBL" id="QGO04519.1"/>
    </source>
</evidence>
<protein>
    <submittedName>
        <fullName evidence="1">Uncharacterized protein</fullName>
    </submittedName>
</protein>
<sequence length="85" mass="9701">MNMNSLLSVALQMTEGDWLIYYEKTFPTPNLDFCFTGCWFSNEPNHKIQRGNVVSGFAKITALLHSSKSDQFWRFAYPAATLTSN</sequence>
<dbReference type="RefSeq" id="WP_155047285.1">
    <property type="nucleotide sequence ID" value="NZ_CP038894.1"/>
</dbReference>
<name>A0A9Q6LIQ5_PISSA</name>
<dbReference type="EMBL" id="CP038908">
    <property type="protein sequence ID" value="QGO04519.1"/>
    <property type="molecule type" value="Genomic_DNA"/>
</dbReference>
<dbReference type="Proteomes" id="UP000422232">
    <property type="component" value="Chromosome"/>
</dbReference>
<dbReference type="AlphaFoldDB" id="A0A9Q6LIQ5"/>
<evidence type="ECO:0000313" key="2">
    <source>
        <dbReference type="Proteomes" id="UP000422232"/>
    </source>
</evidence>
<keyword evidence="2" id="KW-1185">Reference proteome</keyword>